<evidence type="ECO:0000256" key="1">
    <source>
        <dbReference type="ARBA" id="ARBA00004167"/>
    </source>
</evidence>
<sequence length="211" mass="25541">MLEIRVDVRIKSPSYAHKLGVCIQPIYYGVDWSHFIYFFEYWIHEGATLFILYIESYVKELEFIFQLYQKIGNLEIEFVNFSILPTNANNLKQNPNNYVHRLEPHLAMFDCLHRARGRAMYVAQTDLDEMFLNSPMILLREFNFNSFYNSQLETNFTLFQYNKLIYRPERVKKFEIHSKNQYEVDPETHKQYEHIIIDPHEAIKLHLRFDI</sequence>
<dbReference type="PANTHER" id="PTHR47024">
    <property type="entry name" value="BIOFILM ABSENT ON HEAD (AFTER YERSINIA EXPOSURE)-RELATED"/>
    <property type="match status" value="1"/>
</dbReference>
<name>A0A914E0W2_9BILA</name>
<evidence type="ECO:0000256" key="4">
    <source>
        <dbReference type="ARBA" id="ARBA00022679"/>
    </source>
</evidence>
<keyword evidence="7" id="KW-1185">Reference proteome</keyword>
<dbReference type="AlphaFoldDB" id="A0A914E0W2"/>
<comment type="similarity">
    <text evidence="2 6">Belongs to the glycosyltransferase 92 family.</text>
</comment>
<accession>A0A914E0W2</accession>
<dbReference type="InterPro" id="IPR008166">
    <property type="entry name" value="Glyco_transf_92"/>
</dbReference>
<evidence type="ECO:0000313" key="7">
    <source>
        <dbReference type="Proteomes" id="UP000887540"/>
    </source>
</evidence>
<dbReference type="EC" id="2.4.1.-" evidence="6"/>
<dbReference type="GO" id="GO:0016020">
    <property type="term" value="C:membrane"/>
    <property type="evidence" value="ECO:0007669"/>
    <property type="project" value="UniProtKB-SubCell"/>
</dbReference>
<comment type="subcellular location">
    <subcellularLocation>
        <location evidence="1">Membrane</location>
        <topology evidence="1">Single-pass membrane protein</topology>
    </subcellularLocation>
</comment>
<evidence type="ECO:0000256" key="5">
    <source>
        <dbReference type="ARBA" id="ARBA00023136"/>
    </source>
</evidence>
<dbReference type="Proteomes" id="UP000887540">
    <property type="component" value="Unplaced"/>
</dbReference>
<dbReference type="Pfam" id="PF01697">
    <property type="entry name" value="Glyco_transf_92"/>
    <property type="match status" value="1"/>
</dbReference>
<organism evidence="7 8">
    <name type="scientific">Acrobeloides nanus</name>
    <dbReference type="NCBI Taxonomy" id="290746"/>
    <lineage>
        <taxon>Eukaryota</taxon>
        <taxon>Metazoa</taxon>
        <taxon>Ecdysozoa</taxon>
        <taxon>Nematoda</taxon>
        <taxon>Chromadorea</taxon>
        <taxon>Rhabditida</taxon>
        <taxon>Tylenchina</taxon>
        <taxon>Cephalobomorpha</taxon>
        <taxon>Cephaloboidea</taxon>
        <taxon>Cephalobidae</taxon>
        <taxon>Acrobeloides</taxon>
    </lineage>
</organism>
<reference evidence="8" key="1">
    <citation type="submission" date="2022-11" db="UniProtKB">
        <authorList>
            <consortium name="WormBaseParasite"/>
        </authorList>
    </citation>
    <scope>IDENTIFICATION</scope>
</reference>
<evidence type="ECO:0000256" key="3">
    <source>
        <dbReference type="ARBA" id="ARBA00022676"/>
    </source>
</evidence>
<evidence type="ECO:0000256" key="2">
    <source>
        <dbReference type="ARBA" id="ARBA00007647"/>
    </source>
</evidence>
<dbReference type="PANTHER" id="PTHR47024:SF1">
    <property type="entry name" value="GLYCOSYLTRANSFERASE FAMILY 92 PROTEIN"/>
    <property type="match status" value="1"/>
</dbReference>
<dbReference type="GO" id="GO:0016757">
    <property type="term" value="F:glycosyltransferase activity"/>
    <property type="evidence" value="ECO:0007669"/>
    <property type="project" value="UniProtKB-UniRule"/>
</dbReference>
<keyword evidence="5" id="KW-0472">Membrane</keyword>
<proteinExistence type="inferred from homology"/>
<protein>
    <recommendedName>
        <fullName evidence="6">Glycosyltransferase family 92 protein</fullName>
        <ecNumber evidence="6">2.4.1.-</ecNumber>
    </recommendedName>
</protein>
<evidence type="ECO:0000313" key="8">
    <source>
        <dbReference type="WBParaSite" id="ACRNAN_scaffold502.g16303.t1"/>
    </source>
</evidence>
<keyword evidence="3 6" id="KW-0328">Glycosyltransferase</keyword>
<keyword evidence="4 6" id="KW-0808">Transferase</keyword>
<dbReference type="WBParaSite" id="ACRNAN_scaffold502.g16303.t1">
    <property type="protein sequence ID" value="ACRNAN_scaffold502.g16303.t1"/>
    <property type="gene ID" value="ACRNAN_scaffold502.g16303"/>
</dbReference>
<evidence type="ECO:0000256" key="6">
    <source>
        <dbReference type="RuleBase" id="RU366017"/>
    </source>
</evidence>